<evidence type="ECO:0000256" key="14">
    <source>
        <dbReference type="ARBA" id="ARBA00023136"/>
    </source>
</evidence>
<dbReference type="CDD" id="cd06225">
    <property type="entry name" value="HAMP"/>
    <property type="match status" value="1"/>
</dbReference>
<dbReference type="InterPro" id="IPR004358">
    <property type="entry name" value="Sig_transdc_His_kin-like_C"/>
</dbReference>
<gene>
    <name evidence="19" type="ORF">CEQ48_04870</name>
</gene>
<dbReference type="SUPFAM" id="SSF47384">
    <property type="entry name" value="Homodimeric domain of signal transducing histidine kinase"/>
    <property type="match status" value="1"/>
</dbReference>
<organism evidence="19 20">
    <name type="scientific">Vibrio tarriae</name>
    <dbReference type="NCBI Taxonomy" id="2014742"/>
    <lineage>
        <taxon>Bacteria</taxon>
        <taxon>Pseudomonadati</taxon>
        <taxon>Pseudomonadota</taxon>
        <taxon>Gammaproteobacteria</taxon>
        <taxon>Vibrionales</taxon>
        <taxon>Vibrionaceae</taxon>
        <taxon>Vibrio</taxon>
    </lineage>
</organism>
<evidence type="ECO:0000256" key="11">
    <source>
        <dbReference type="ARBA" id="ARBA00022840"/>
    </source>
</evidence>
<evidence type="ECO:0000256" key="5">
    <source>
        <dbReference type="ARBA" id="ARBA00022519"/>
    </source>
</evidence>
<dbReference type="PRINTS" id="PR00344">
    <property type="entry name" value="BCTRLSENSOR"/>
</dbReference>
<keyword evidence="9" id="KW-0547">Nucleotide-binding</keyword>
<dbReference type="SMART" id="SM00387">
    <property type="entry name" value="HATPase_c"/>
    <property type="match status" value="1"/>
</dbReference>
<dbReference type="FunFam" id="1.10.287.130:FF:000049">
    <property type="entry name" value="C4-dicarboxylate transport sensor protein DctB"/>
    <property type="match status" value="1"/>
</dbReference>
<dbReference type="InterPro" id="IPR017116">
    <property type="entry name" value="Sig_transdc_His_kinase_PgtB"/>
</dbReference>
<evidence type="ECO:0000256" key="13">
    <source>
        <dbReference type="ARBA" id="ARBA00023012"/>
    </source>
</evidence>
<keyword evidence="8" id="KW-0812">Transmembrane</keyword>
<evidence type="ECO:0000256" key="16">
    <source>
        <dbReference type="SAM" id="Coils"/>
    </source>
</evidence>
<keyword evidence="7" id="KW-0808">Transferase</keyword>
<dbReference type="SUPFAM" id="SSF55874">
    <property type="entry name" value="ATPase domain of HSP90 chaperone/DNA topoisomerase II/histidine kinase"/>
    <property type="match status" value="1"/>
</dbReference>
<dbReference type="InterPro" id="IPR003661">
    <property type="entry name" value="HisK_dim/P_dom"/>
</dbReference>
<dbReference type="SMART" id="SM00388">
    <property type="entry name" value="HisKA"/>
    <property type="match status" value="1"/>
</dbReference>
<protein>
    <recommendedName>
        <fullName evidence="15">C4-dicarboxylate transport sensor protein DctB</fullName>
        <ecNumber evidence="3">2.7.13.3</ecNumber>
    </recommendedName>
</protein>
<evidence type="ECO:0000256" key="9">
    <source>
        <dbReference type="ARBA" id="ARBA00022741"/>
    </source>
</evidence>
<dbReference type="GO" id="GO:0005886">
    <property type="term" value="C:plasma membrane"/>
    <property type="evidence" value="ECO:0007669"/>
    <property type="project" value="UniProtKB-SubCell"/>
</dbReference>
<evidence type="ECO:0000313" key="19">
    <source>
        <dbReference type="EMBL" id="ASK54112.1"/>
    </source>
</evidence>
<evidence type="ECO:0000256" key="3">
    <source>
        <dbReference type="ARBA" id="ARBA00012438"/>
    </source>
</evidence>
<dbReference type="Pfam" id="PF02518">
    <property type="entry name" value="HATPase_c"/>
    <property type="match status" value="1"/>
</dbReference>
<evidence type="ECO:0000313" key="20">
    <source>
        <dbReference type="Proteomes" id="UP000198371"/>
    </source>
</evidence>
<dbReference type="RefSeq" id="WP_089070449.1">
    <property type="nucleotide sequence ID" value="NZ_CP022352.1"/>
</dbReference>
<keyword evidence="11" id="KW-0067">ATP-binding</keyword>
<dbReference type="Gene3D" id="6.10.340.10">
    <property type="match status" value="1"/>
</dbReference>
<dbReference type="Pfam" id="PF00672">
    <property type="entry name" value="HAMP"/>
    <property type="match status" value="1"/>
</dbReference>
<keyword evidence="16" id="KW-0175">Coiled coil</keyword>
<dbReference type="PANTHER" id="PTHR43065:SF10">
    <property type="entry name" value="PEROXIDE STRESS-ACTIVATED HISTIDINE KINASE MAK3"/>
    <property type="match status" value="1"/>
</dbReference>
<dbReference type="EC" id="2.7.13.3" evidence="3"/>
<accession>A0AAU8WD72</accession>
<dbReference type="InterPro" id="IPR036097">
    <property type="entry name" value="HisK_dim/P_sf"/>
</dbReference>
<evidence type="ECO:0000256" key="7">
    <source>
        <dbReference type="ARBA" id="ARBA00022679"/>
    </source>
</evidence>
<dbReference type="InterPro" id="IPR003594">
    <property type="entry name" value="HATPase_dom"/>
</dbReference>
<dbReference type="Pfam" id="PF00512">
    <property type="entry name" value="HisKA"/>
    <property type="match status" value="1"/>
</dbReference>
<feature type="domain" description="Histidine kinase" evidence="17">
    <location>
        <begin position="570"/>
        <end position="784"/>
    </location>
</feature>
<evidence type="ECO:0000259" key="18">
    <source>
        <dbReference type="PROSITE" id="PS50885"/>
    </source>
</evidence>
<keyword evidence="13" id="KW-0902">Two-component regulatory system</keyword>
<dbReference type="GO" id="GO:0000155">
    <property type="term" value="F:phosphorelay sensor kinase activity"/>
    <property type="evidence" value="ECO:0007669"/>
    <property type="project" value="InterPro"/>
</dbReference>
<dbReference type="EMBL" id="CP022352">
    <property type="protein sequence ID" value="ASK54112.1"/>
    <property type="molecule type" value="Genomic_DNA"/>
</dbReference>
<dbReference type="CDD" id="cd00082">
    <property type="entry name" value="HisKA"/>
    <property type="match status" value="1"/>
</dbReference>
<evidence type="ECO:0000256" key="6">
    <source>
        <dbReference type="ARBA" id="ARBA00022553"/>
    </source>
</evidence>
<comment type="subcellular location">
    <subcellularLocation>
        <location evidence="2">Cell inner membrane</location>
        <topology evidence="2">Multi-pass membrane protein</topology>
    </subcellularLocation>
</comment>
<dbReference type="Proteomes" id="UP000198371">
    <property type="component" value="Chromosome 2"/>
</dbReference>
<dbReference type="Gene3D" id="3.30.565.10">
    <property type="entry name" value="Histidine kinase-like ATPase, C-terminal domain"/>
    <property type="match status" value="1"/>
</dbReference>
<dbReference type="PANTHER" id="PTHR43065">
    <property type="entry name" value="SENSOR HISTIDINE KINASE"/>
    <property type="match status" value="1"/>
</dbReference>
<evidence type="ECO:0000256" key="15">
    <source>
        <dbReference type="ARBA" id="ARBA00073143"/>
    </source>
</evidence>
<evidence type="ECO:0000256" key="8">
    <source>
        <dbReference type="ARBA" id="ARBA00022692"/>
    </source>
</evidence>
<evidence type="ECO:0000256" key="4">
    <source>
        <dbReference type="ARBA" id="ARBA00022475"/>
    </source>
</evidence>
<dbReference type="InterPro" id="IPR036890">
    <property type="entry name" value="HATPase_C_sf"/>
</dbReference>
<keyword evidence="4" id="KW-1003">Cell membrane</keyword>
<comment type="catalytic activity">
    <reaction evidence="1">
        <text>ATP + protein L-histidine = ADP + protein N-phospho-L-histidine.</text>
        <dbReference type="EC" id="2.7.13.3"/>
    </reaction>
</comment>
<evidence type="ECO:0000256" key="1">
    <source>
        <dbReference type="ARBA" id="ARBA00000085"/>
    </source>
</evidence>
<dbReference type="KEGG" id="vti:CEQ48_04870"/>
<evidence type="ECO:0000259" key="17">
    <source>
        <dbReference type="PROSITE" id="PS50109"/>
    </source>
</evidence>
<dbReference type="AlphaFoldDB" id="A0AAU8WD72"/>
<reference evidence="20" key="1">
    <citation type="journal article" date="2017" name="Genome Announc.">
        <title>Complete Genome Sequence of Vibrio sp. Strain 2521-89, a Close Relative of Vibrio cholerae Isolated from Lake Water in New Mexico, USA.</title>
        <authorList>
            <person name="Liang K."/>
            <person name="Orata F.D."/>
            <person name="Winkjer N.S."/>
            <person name="Rowe L.A."/>
            <person name="Tarr C.L."/>
            <person name="Boucher Y."/>
        </authorList>
    </citation>
    <scope>NUCLEOTIDE SEQUENCE [LARGE SCALE GENOMIC DNA]</scope>
    <source>
        <strain evidence="20">2521-89</strain>
    </source>
</reference>
<keyword evidence="14" id="KW-0472">Membrane</keyword>
<feature type="coiled-coil region" evidence="16">
    <location>
        <begin position="513"/>
        <end position="554"/>
    </location>
</feature>
<evidence type="ECO:0000256" key="2">
    <source>
        <dbReference type="ARBA" id="ARBA00004429"/>
    </source>
</evidence>
<keyword evidence="12" id="KW-1133">Transmembrane helix</keyword>
<evidence type="ECO:0000256" key="12">
    <source>
        <dbReference type="ARBA" id="ARBA00022989"/>
    </source>
</evidence>
<keyword evidence="20" id="KW-1185">Reference proteome</keyword>
<keyword evidence="5" id="KW-0997">Cell inner membrane</keyword>
<reference evidence="19 20" key="2">
    <citation type="submission" date="2017-06" db="EMBL/GenBank/DDBJ databases">
        <title>Complete genome sequence of Vibrio sp. 2521-89, a close relative of Vibrio cholerae isolated from lake water in New Mexico, USA.</title>
        <authorList>
            <person name="Liang K."/>
            <person name="Orata F.D."/>
            <person name="Winkjer N.S."/>
            <person name="Tarr C.L."/>
            <person name="Boucher Y."/>
        </authorList>
    </citation>
    <scope>NUCLEOTIDE SEQUENCE [LARGE SCALE GENOMIC DNA]</scope>
    <source>
        <strain evidence="19 20">2521-89</strain>
    </source>
</reference>
<dbReference type="PROSITE" id="PS50109">
    <property type="entry name" value="HIS_KIN"/>
    <property type="match status" value="1"/>
</dbReference>
<dbReference type="Gene3D" id="1.10.287.130">
    <property type="match status" value="1"/>
</dbReference>
<evidence type="ECO:0000256" key="10">
    <source>
        <dbReference type="ARBA" id="ARBA00022777"/>
    </source>
</evidence>
<feature type="domain" description="HAMP" evidence="18">
    <location>
        <begin position="344"/>
        <end position="396"/>
    </location>
</feature>
<dbReference type="SMART" id="SM00304">
    <property type="entry name" value="HAMP"/>
    <property type="match status" value="1"/>
</dbReference>
<keyword evidence="10 19" id="KW-0418">Kinase</keyword>
<name>A0AAU8WD72_9VIBR</name>
<dbReference type="PROSITE" id="PS50885">
    <property type="entry name" value="HAMP"/>
    <property type="match status" value="1"/>
</dbReference>
<dbReference type="InterPro" id="IPR003660">
    <property type="entry name" value="HAMP_dom"/>
</dbReference>
<sequence length="790" mass="89320">MSLTTRHTIGARLLLAFALSTSLLTIVSLVAWGTWSRLDYQVEELLNQSVPKYNTSYVLETRSSEIRRRIQLIVSATSKVILNQQYQRLQDDFAAIHSALASLQETEEQAALQQGYTELQQTTLHINDLVSSRIDVNRRLALFAEQLDWLHQDIGMELSPMRQELQWQLERGGAAQPQAQVMFQTINLIQAILDGETQAFLFVDELLRAKHLTQVDNGMRVLQYRLDELNRLSQPLFSQPSSIAYQQLLEEWRDVLRLDGDFHQSLRDMVVLTQHLDSTSEQLQTQLNQQHMSIADLVANADALFVQVKKQTAQLVKEGNRVLLICFGLSIGLSLLLMYYFVHKRIVGRLHRLSESLDAIIHNDLSHPITVDGKDEIGILSEQLIMYGKKVEEMERTNALSLINNTQASLITCDLLGQIESANPSAMATLRLESIIKPLTLWSCFSERVQLKVSQLFDEQGQLVRKGADSLTLSLGNPEKPYYLRLYLRRYNQGLNDKIIVTITDVTDQEHANRLLEQRVKEKTQSLREKNRQLQAEVEERQRAEAHLKKTQGELIQAAKMAVVGQTMTSLAHELNQPLSAMSTYLFSARLALEETPQAQLAESLDHIESLTTRMGKIVNSLRQFARKNSSDESLQPMRLNSVVEQAFVLVHTKAKRQQVQLINELSDDLTVMADALSLEQVLINLIVNGCDASTTSARSWVKLIELENTSKGMLRIAIVDSGPGFEHDVVDKLFTPFTTTKEVGLGLGLSICQSLVEKMQGRIALASDLEKGAMVILELQQDEKYRTTD</sequence>
<dbReference type="InterPro" id="IPR005467">
    <property type="entry name" value="His_kinase_dom"/>
</dbReference>
<proteinExistence type="predicted"/>
<keyword evidence="6" id="KW-0597">Phosphoprotein</keyword>
<dbReference type="GO" id="GO:0005524">
    <property type="term" value="F:ATP binding"/>
    <property type="evidence" value="ECO:0007669"/>
    <property type="project" value="UniProtKB-KW"/>
</dbReference>
<dbReference type="PIRSF" id="PIRSF037119">
    <property type="entry name" value="STHK_PgtB"/>
    <property type="match status" value="1"/>
</dbReference>